<keyword evidence="1" id="KW-0732">Signal</keyword>
<dbReference type="STRING" id="686624.SAMN04488242_2185"/>
<keyword evidence="3" id="KW-1185">Reference proteome</keyword>
<sequence>MARVKFRPVALVATLVVASAAAGAPPAAATAGVAANCFGDLVASHALVDRDGLGATTELGRLRVDVFYSAAAGGTTCAMTVGGNGTASGPVPMVAMLLTDGGEAALDRGEYRYHAAVTATGTAGRCVRVYGETRLLPFGPEVPASDWYFLAGDAREYCNPSA</sequence>
<evidence type="ECO:0000256" key="1">
    <source>
        <dbReference type="SAM" id="SignalP"/>
    </source>
</evidence>
<dbReference type="Proteomes" id="UP000199475">
    <property type="component" value="Unassembled WGS sequence"/>
</dbReference>
<evidence type="ECO:0008006" key="4">
    <source>
        <dbReference type="Google" id="ProtNLM"/>
    </source>
</evidence>
<evidence type="ECO:0000313" key="2">
    <source>
        <dbReference type="EMBL" id="SDL63196.1"/>
    </source>
</evidence>
<organism evidence="2 3">
    <name type="scientific">Tessaracoccus oleiagri</name>
    <dbReference type="NCBI Taxonomy" id="686624"/>
    <lineage>
        <taxon>Bacteria</taxon>
        <taxon>Bacillati</taxon>
        <taxon>Actinomycetota</taxon>
        <taxon>Actinomycetes</taxon>
        <taxon>Propionibacteriales</taxon>
        <taxon>Propionibacteriaceae</taxon>
        <taxon>Tessaracoccus</taxon>
    </lineage>
</organism>
<dbReference type="AlphaFoldDB" id="A0A1G9LMS3"/>
<accession>A0A1G9LMS3</accession>
<feature type="chain" id="PRO_5039223727" description="Spore-associated protein A" evidence="1">
    <location>
        <begin position="25"/>
        <end position="162"/>
    </location>
</feature>
<feature type="signal peptide" evidence="1">
    <location>
        <begin position="1"/>
        <end position="24"/>
    </location>
</feature>
<proteinExistence type="predicted"/>
<name>A0A1G9LMS3_9ACTN</name>
<gene>
    <name evidence="2" type="ORF">SAMN04488242_2185</name>
</gene>
<dbReference type="EMBL" id="FNGP01000004">
    <property type="protein sequence ID" value="SDL63196.1"/>
    <property type="molecule type" value="Genomic_DNA"/>
</dbReference>
<protein>
    <recommendedName>
        <fullName evidence="4">Spore-associated protein A</fullName>
    </recommendedName>
</protein>
<reference evidence="2 3" key="1">
    <citation type="submission" date="2016-10" db="EMBL/GenBank/DDBJ databases">
        <authorList>
            <person name="de Groot N.N."/>
        </authorList>
    </citation>
    <scope>NUCLEOTIDE SEQUENCE [LARGE SCALE GENOMIC DNA]</scope>
    <source>
        <strain evidence="2 3">CGMCC 1.9159</strain>
    </source>
</reference>
<evidence type="ECO:0000313" key="3">
    <source>
        <dbReference type="Proteomes" id="UP000199475"/>
    </source>
</evidence>